<name>A0ABR2KIZ2_9EUKA</name>
<keyword evidence="5 10" id="KW-0472">Membrane</keyword>
<dbReference type="InterPro" id="IPR039859">
    <property type="entry name" value="PFA4/ZDH16/20/ERF2-like"/>
</dbReference>
<evidence type="ECO:0000256" key="3">
    <source>
        <dbReference type="ARBA" id="ARBA00022692"/>
    </source>
</evidence>
<comment type="caution">
    <text evidence="12">The sequence shown here is derived from an EMBL/GenBank/DDBJ whole genome shotgun (WGS) entry which is preliminary data.</text>
</comment>
<evidence type="ECO:0000256" key="1">
    <source>
        <dbReference type="ARBA" id="ARBA00004127"/>
    </source>
</evidence>
<comment type="subcellular location">
    <subcellularLocation>
        <location evidence="1">Endomembrane system</location>
        <topology evidence="1">Multi-pass membrane protein</topology>
    </subcellularLocation>
</comment>
<feature type="domain" description="Palmitoyltransferase DHHC" evidence="11">
    <location>
        <begin position="170"/>
        <end position="309"/>
    </location>
</feature>
<feature type="transmembrane region" description="Helical" evidence="10">
    <location>
        <begin position="6"/>
        <end position="24"/>
    </location>
</feature>
<keyword evidence="6" id="KW-0564">Palmitate</keyword>
<evidence type="ECO:0000256" key="9">
    <source>
        <dbReference type="ARBA" id="ARBA00048048"/>
    </source>
</evidence>
<gene>
    <name evidence="12" type="ORF">M9Y10_028272</name>
</gene>
<sequence>MNTAFTIFLMLYIAFMMLFVYVMICGNNKFHRNGLIGKIYRFITLTIPSFFTSLMKRICPKFCFSGQDDEDGSCTGPHGPCKYFVAFFFYIIYMFFSVTYLMKVYPNIPTIFNNHSENYIKFIKFFSLFVLPWPWVIFILFQFLDPGEIRNDNVESYLKIYPYDYQLYFPKLCPTLNIPIVPRSRYCKYTNKRIAKYDHYCPWVLMPVGERTHRLFILFLLSDIIVAGFYAYGCFMKLIWCFNINKYRIPTNEDKLDRFLYGFVLLFDTEPMTLAACVVLAVITAVLLIFLGQQFFYISHNILQIEQEKYEYLIELRRERESTEPVMNYYDRGFIANWKSVLFPPKVPLHKPMKYKKKDE</sequence>
<dbReference type="EC" id="2.3.1.225" evidence="10"/>
<keyword evidence="8 10" id="KW-0012">Acyltransferase</keyword>
<keyword evidence="2 10" id="KW-0808">Transferase</keyword>
<comment type="catalytic activity">
    <reaction evidence="9 10">
        <text>L-cysteinyl-[protein] + hexadecanoyl-CoA = S-hexadecanoyl-L-cysteinyl-[protein] + CoA</text>
        <dbReference type="Rhea" id="RHEA:36683"/>
        <dbReference type="Rhea" id="RHEA-COMP:10131"/>
        <dbReference type="Rhea" id="RHEA-COMP:11032"/>
        <dbReference type="ChEBI" id="CHEBI:29950"/>
        <dbReference type="ChEBI" id="CHEBI:57287"/>
        <dbReference type="ChEBI" id="CHEBI:57379"/>
        <dbReference type="ChEBI" id="CHEBI:74151"/>
        <dbReference type="EC" id="2.3.1.225"/>
    </reaction>
</comment>
<keyword evidence="7" id="KW-0449">Lipoprotein</keyword>
<dbReference type="PANTHER" id="PTHR22883:SF43">
    <property type="entry name" value="PALMITOYLTRANSFERASE APP"/>
    <property type="match status" value="1"/>
</dbReference>
<protein>
    <recommendedName>
        <fullName evidence="10">Palmitoyltransferase</fullName>
        <ecNumber evidence="10">2.3.1.225</ecNumber>
    </recommendedName>
</protein>
<comment type="domain">
    <text evidence="10">The DHHC domain is required for palmitoyltransferase activity.</text>
</comment>
<keyword evidence="13" id="KW-1185">Reference proteome</keyword>
<evidence type="ECO:0000313" key="13">
    <source>
        <dbReference type="Proteomes" id="UP001470230"/>
    </source>
</evidence>
<reference evidence="12 13" key="1">
    <citation type="submission" date="2024-04" db="EMBL/GenBank/DDBJ databases">
        <title>Tritrichomonas musculus Genome.</title>
        <authorList>
            <person name="Alves-Ferreira E."/>
            <person name="Grigg M."/>
            <person name="Lorenzi H."/>
            <person name="Galac M."/>
        </authorList>
    </citation>
    <scope>NUCLEOTIDE SEQUENCE [LARGE SCALE GENOMIC DNA]</scope>
    <source>
        <strain evidence="12 13">EAF2021</strain>
    </source>
</reference>
<feature type="transmembrane region" description="Helical" evidence="10">
    <location>
        <begin position="83"/>
        <end position="102"/>
    </location>
</feature>
<evidence type="ECO:0000256" key="8">
    <source>
        <dbReference type="ARBA" id="ARBA00023315"/>
    </source>
</evidence>
<dbReference type="PROSITE" id="PS50216">
    <property type="entry name" value="DHHC"/>
    <property type="match status" value="1"/>
</dbReference>
<evidence type="ECO:0000256" key="10">
    <source>
        <dbReference type="RuleBase" id="RU079119"/>
    </source>
</evidence>
<comment type="similarity">
    <text evidence="10">Belongs to the DHHC palmitoyltransferase family.</text>
</comment>
<evidence type="ECO:0000256" key="2">
    <source>
        <dbReference type="ARBA" id="ARBA00022679"/>
    </source>
</evidence>
<organism evidence="12 13">
    <name type="scientific">Tritrichomonas musculus</name>
    <dbReference type="NCBI Taxonomy" id="1915356"/>
    <lineage>
        <taxon>Eukaryota</taxon>
        <taxon>Metamonada</taxon>
        <taxon>Parabasalia</taxon>
        <taxon>Tritrichomonadida</taxon>
        <taxon>Tritrichomonadidae</taxon>
        <taxon>Tritrichomonas</taxon>
    </lineage>
</organism>
<dbReference type="Proteomes" id="UP001470230">
    <property type="component" value="Unassembled WGS sequence"/>
</dbReference>
<dbReference type="InterPro" id="IPR001594">
    <property type="entry name" value="Palmitoyltrfase_DHHC"/>
</dbReference>
<keyword evidence="3 10" id="KW-0812">Transmembrane</keyword>
<feature type="transmembrane region" description="Helical" evidence="10">
    <location>
        <begin position="272"/>
        <end position="291"/>
    </location>
</feature>
<dbReference type="EMBL" id="JAPFFF010000004">
    <property type="protein sequence ID" value="KAK8891067.1"/>
    <property type="molecule type" value="Genomic_DNA"/>
</dbReference>
<evidence type="ECO:0000259" key="11">
    <source>
        <dbReference type="Pfam" id="PF01529"/>
    </source>
</evidence>
<feature type="transmembrane region" description="Helical" evidence="10">
    <location>
        <begin position="122"/>
        <end position="141"/>
    </location>
</feature>
<proteinExistence type="inferred from homology"/>
<evidence type="ECO:0000256" key="7">
    <source>
        <dbReference type="ARBA" id="ARBA00023288"/>
    </source>
</evidence>
<evidence type="ECO:0000256" key="6">
    <source>
        <dbReference type="ARBA" id="ARBA00023139"/>
    </source>
</evidence>
<evidence type="ECO:0000313" key="12">
    <source>
        <dbReference type="EMBL" id="KAK8891067.1"/>
    </source>
</evidence>
<accession>A0ABR2KIZ2</accession>
<feature type="transmembrane region" description="Helical" evidence="10">
    <location>
        <begin position="215"/>
        <end position="240"/>
    </location>
</feature>
<dbReference type="PANTHER" id="PTHR22883">
    <property type="entry name" value="ZINC FINGER DHHC DOMAIN CONTAINING PROTEIN"/>
    <property type="match status" value="1"/>
</dbReference>
<keyword evidence="4 10" id="KW-1133">Transmembrane helix</keyword>
<evidence type="ECO:0000256" key="5">
    <source>
        <dbReference type="ARBA" id="ARBA00023136"/>
    </source>
</evidence>
<dbReference type="Pfam" id="PF01529">
    <property type="entry name" value="DHHC"/>
    <property type="match status" value="1"/>
</dbReference>
<evidence type="ECO:0000256" key="4">
    <source>
        <dbReference type="ARBA" id="ARBA00022989"/>
    </source>
</evidence>